<dbReference type="Proteomes" id="UP001367508">
    <property type="component" value="Unassembled WGS sequence"/>
</dbReference>
<accession>A0AAN9Q0F2</accession>
<dbReference type="GO" id="GO:0005886">
    <property type="term" value="C:plasma membrane"/>
    <property type="evidence" value="ECO:0007669"/>
    <property type="project" value="UniProtKB-SubCell"/>
</dbReference>
<dbReference type="PANTHER" id="PTHR33573">
    <property type="entry name" value="CASP-LIKE PROTEIN 4A4"/>
    <property type="match status" value="1"/>
</dbReference>
<evidence type="ECO:0000313" key="12">
    <source>
        <dbReference type="Proteomes" id="UP001367508"/>
    </source>
</evidence>
<evidence type="ECO:0000256" key="8">
    <source>
        <dbReference type="RuleBase" id="RU361233"/>
    </source>
</evidence>
<feature type="transmembrane region" description="Helical" evidence="8">
    <location>
        <begin position="114"/>
        <end position="134"/>
    </location>
</feature>
<reference evidence="11 12" key="1">
    <citation type="submission" date="2024-01" db="EMBL/GenBank/DDBJ databases">
        <title>The genomes of 5 underutilized Papilionoideae crops provide insights into root nodulation and disease resistanc.</title>
        <authorList>
            <person name="Jiang F."/>
        </authorList>
    </citation>
    <scope>NUCLEOTIDE SEQUENCE [LARGE SCALE GENOMIC DNA]</scope>
    <source>
        <strain evidence="11">LVBAO_FW01</strain>
        <tissue evidence="11">Leaves</tissue>
    </source>
</reference>
<keyword evidence="4 8" id="KW-1003">Cell membrane</keyword>
<feature type="compositionally biased region" description="Basic and acidic residues" evidence="9">
    <location>
        <begin position="24"/>
        <end position="43"/>
    </location>
</feature>
<keyword evidence="12" id="KW-1185">Reference proteome</keyword>
<comment type="subunit">
    <text evidence="3 8">Homodimer and heterodimers.</text>
</comment>
<evidence type="ECO:0000313" key="11">
    <source>
        <dbReference type="EMBL" id="KAK7316444.1"/>
    </source>
</evidence>
<dbReference type="AlphaFoldDB" id="A0AAN9Q0F2"/>
<evidence type="ECO:0000256" key="2">
    <source>
        <dbReference type="ARBA" id="ARBA00007651"/>
    </source>
</evidence>
<gene>
    <name evidence="11" type="ORF">VNO77_35476</name>
</gene>
<sequence length="276" mass="31563">MTSTGTKSESKNNERRKNRYYSNSKEKEEVEDLECSKKNKEDQNSVSESFSSHKSASAPTLADELMSDGDLQMVVTNSHSFSSVRDVVKDIEEIELEGTNGEFNSKEERKWWKLLLALRIAGFVLCKIAFSLLASDNQKLLLRVPSYWQGDYIELPYQLHWYYYREFRYCLTINVIGFVYCGVQICDLIKYLITKRHTVDPKLRGYFNIAMDQALAYLLMSASSSAATRAHDFRNSDGLAFKFMEMANASVAFSLVAFVAFVSSSIVSTFILCRFN</sequence>
<feature type="region of interest" description="Disordered" evidence="9">
    <location>
        <begin position="1"/>
        <end position="59"/>
    </location>
</feature>
<dbReference type="InterPro" id="IPR006702">
    <property type="entry name" value="CASP_dom"/>
</dbReference>
<evidence type="ECO:0000256" key="1">
    <source>
        <dbReference type="ARBA" id="ARBA00004651"/>
    </source>
</evidence>
<dbReference type="PANTHER" id="PTHR33573:SF38">
    <property type="entry name" value="CASP-LIKE PROTEIN 4A1"/>
    <property type="match status" value="1"/>
</dbReference>
<evidence type="ECO:0000256" key="3">
    <source>
        <dbReference type="ARBA" id="ARBA00011489"/>
    </source>
</evidence>
<feature type="transmembrane region" description="Helical" evidence="8">
    <location>
        <begin position="171"/>
        <end position="193"/>
    </location>
</feature>
<evidence type="ECO:0000259" key="10">
    <source>
        <dbReference type="Pfam" id="PF04535"/>
    </source>
</evidence>
<feature type="compositionally biased region" description="Low complexity" evidence="9">
    <location>
        <begin position="45"/>
        <end position="57"/>
    </location>
</feature>
<comment type="similarity">
    <text evidence="2 8">Belongs to the Casparian strip membrane proteins (CASP) family.</text>
</comment>
<feature type="transmembrane region" description="Helical" evidence="8">
    <location>
        <begin position="214"/>
        <end position="231"/>
    </location>
</feature>
<keyword evidence="7 8" id="KW-0472">Membrane</keyword>
<dbReference type="EMBL" id="JAYMYQ010000008">
    <property type="protein sequence ID" value="KAK7316444.1"/>
    <property type="molecule type" value="Genomic_DNA"/>
</dbReference>
<evidence type="ECO:0000256" key="5">
    <source>
        <dbReference type="ARBA" id="ARBA00022692"/>
    </source>
</evidence>
<comment type="subcellular location">
    <subcellularLocation>
        <location evidence="1 8">Cell membrane</location>
        <topology evidence="1 8">Multi-pass membrane protein</topology>
    </subcellularLocation>
</comment>
<evidence type="ECO:0000256" key="4">
    <source>
        <dbReference type="ARBA" id="ARBA00022475"/>
    </source>
</evidence>
<dbReference type="Pfam" id="PF04535">
    <property type="entry name" value="CASP_dom"/>
    <property type="match status" value="1"/>
</dbReference>
<feature type="domain" description="Casparian strip membrane protein" evidence="10">
    <location>
        <begin position="109"/>
        <end position="260"/>
    </location>
</feature>
<keyword evidence="6 8" id="KW-1133">Transmembrane helix</keyword>
<proteinExistence type="inferred from homology"/>
<evidence type="ECO:0000256" key="7">
    <source>
        <dbReference type="ARBA" id="ARBA00023136"/>
    </source>
</evidence>
<keyword evidence="5 8" id="KW-0812">Transmembrane</keyword>
<protein>
    <recommendedName>
        <fullName evidence="8">CASP-like protein</fullName>
    </recommendedName>
</protein>
<comment type="caution">
    <text evidence="11">The sequence shown here is derived from an EMBL/GenBank/DDBJ whole genome shotgun (WGS) entry which is preliminary data.</text>
</comment>
<evidence type="ECO:0000256" key="6">
    <source>
        <dbReference type="ARBA" id="ARBA00022989"/>
    </source>
</evidence>
<organism evidence="11 12">
    <name type="scientific">Canavalia gladiata</name>
    <name type="common">Sword bean</name>
    <name type="synonym">Dolichos gladiatus</name>
    <dbReference type="NCBI Taxonomy" id="3824"/>
    <lineage>
        <taxon>Eukaryota</taxon>
        <taxon>Viridiplantae</taxon>
        <taxon>Streptophyta</taxon>
        <taxon>Embryophyta</taxon>
        <taxon>Tracheophyta</taxon>
        <taxon>Spermatophyta</taxon>
        <taxon>Magnoliopsida</taxon>
        <taxon>eudicotyledons</taxon>
        <taxon>Gunneridae</taxon>
        <taxon>Pentapetalae</taxon>
        <taxon>rosids</taxon>
        <taxon>fabids</taxon>
        <taxon>Fabales</taxon>
        <taxon>Fabaceae</taxon>
        <taxon>Papilionoideae</taxon>
        <taxon>50 kb inversion clade</taxon>
        <taxon>NPAAA clade</taxon>
        <taxon>indigoferoid/millettioid clade</taxon>
        <taxon>Phaseoleae</taxon>
        <taxon>Canavalia</taxon>
    </lineage>
</organism>
<name>A0AAN9Q0F2_CANGL</name>
<feature type="transmembrane region" description="Helical" evidence="8">
    <location>
        <begin position="251"/>
        <end position="273"/>
    </location>
</feature>
<evidence type="ECO:0000256" key="9">
    <source>
        <dbReference type="SAM" id="MobiDB-lite"/>
    </source>
</evidence>